<dbReference type="GO" id="GO:0015846">
    <property type="term" value="P:polyamine transport"/>
    <property type="evidence" value="ECO:0007669"/>
    <property type="project" value="InterPro"/>
</dbReference>
<reference evidence="7 8" key="1">
    <citation type="submission" date="2010-08" db="EMBL/GenBank/DDBJ databases">
        <authorList>
            <person name="Weinstock G."/>
            <person name="Sodergren E."/>
            <person name="Clifton S."/>
            <person name="Fulton L."/>
            <person name="Fulton B."/>
            <person name="Courtney L."/>
            <person name="Fronick C."/>
            <person name="Harrison M."/>
            <person name="Strong C."/>
            <person name="Farmer C."/>
            <person name="Delahaunty K."/>
            <person name="Markovic C."/>
            <person name="Hall O."/>
            <person name="Minx P."/>
            <person name="Tomlinson C."/>
            <person name="Mitreva M."/>
            <person name="Hou S."/>
            <person name="Chen J."/>
            <person name="Wollam A."/>
            <person name="Pepin K.H."/>
            <person name="Johnson M."/>
            <person name="Bhonagiri V."/>
            <person name="Zhang X."/>
            <person name="Suruliraj S."/>
            <person name="Warren W."/>
            <person name="Chinwalla A."/>
            <person name="Mardis E.R."/>
            <person name="Wilson R.K."/>
        </authorList>
    </citation>
    <scope>NUCLEOTIDE SEQUENCE [LARGE SCALE GENOMIC DNA]</scope>
    <source>
        <strain evidence="7 8">F0204</strain>
    </source>
</reference>
<keyword evidence="4" id="KW-0574">Periplasm</keyword>
<proteinExistence type="predicted"/>
<evidence type="ECO:0000256" key="6">
    <source>
        <dbReference type="SAM" id="SignalP"/>
    </source>
</evidence>
<dbReference type="GO" id="GO:0042597">
    <property type="term" value="C:periplasmic space"/>
    <property type="evidence" value="ECO:0007669"/>
    <property type="project" value="UniProtKB-SubCell"/>
</dbReference>
<keyword evidence="3 6" id="KW-0732">Signal</keyword>
<dbReference type="PRINTS" id="PR00909">
    <property type="entry name" value="SPERMDNBNDNG"/>
</dbReference>
<dbReference type="PIRSF" id="PIRSF019574">
    <property type="entry name" value="Periplasmic_polyamine_BP"/>
    <property type="match status" value="1"/>
</dbReference>
<evidence type="ECO:0000256" key="2">
    <source>
        <dbReference type="ARBA" id="ARBA00022448"/>
    </source>
</evidence>
<feature type="signal peptide" evidence="6">
    <location>
        <begin position="1"/>
        <end position="24"/>
    </location>
</feature>
<dbReference type="GO" id="GO:0019808">
    <property type="term" value="F:polyamine binding"/>
    <property type="evidence" value="ECO:0007669"/>
    <property type="project" value="InterPro"/>
</dbReference>
<dbReference type="Gene3D" id="3.40.190.10">
    <property type="entry name" value="Periplasmic binding protein-like II"/>
    <property type="match status" value="2"/>
</dbReference>
<evidence type="ECO:0000256" key="5">
    <source>
        <dbReference type="PIRSR" id="PIRSR019574-1"/>
    </source>
</evidence>
<feature type="chain" id="PRO_5039645399" evidence="6">
    <location>
        <begin position="25"/>
        <end position="369"/>
    </location>
</feature>
<comment type="caution">
    <text evidence="7">The sequence shown here is derived from an EMBL/GenBank/DDBJ whole genome shotgun (WGS) entry which is preliminary data.</text>
</comment>
<dbReference type="STRING" id="706433.HMPREF9430_00246"/>
<dbReference type="Proteomes" id="UP000004097">
    <property type="component" value="Unassembled WGS sequence"/>
</dbReference>
<dbReference type="HOGENOM" id="CLU_026974_1_3_9"/>
<keyword evidence="8" id="KW-1185">Reference proteome</keyword>
<dbReference type="eggNOG" id="COG0687">
    <property type="taxonomic scope" value="Bacteria"/>
</dbReference>
<dbReference type="PANTHER" id="PTHR30222:SF17">
    <property type="entry name" value="SPERMIDINE_PUTRESCINE-BINDING PERIPLASMIC PROTEIN"/>
    <property type="match status" value="1"/>
</dbReference>
<dbReference type="RefSeq" id="WP_006525095.1">
    <property type="nucleotide sequence ID" value="NZ_GL637645.1"/>
</dbReference>
<accession>E7MLE3</accession>
<comment type="subcellular location">
    <subcellularLocation>
        <location evidence="1">Periplasm</location>
    </subcellularLocation>
</comment>
<dbReference type="CDD" id="cd13663">
    <property type="entry name" value="PBP2_PotD_PotF_like_2"/>
    <property type="match status" value="1"/>
</dbReference>
<dbReference type="InterPro" id="IPR006059">
    <property type="entry name" value="SBP"/>
</dbReference>
<evidence type="ECO:0000256" key="3">
    <source>
        <dbReference type="ARBA" id="ARBA00022729"/>
    </source>
</evidence>
<dbReference type="AlphaFoldDB" id="E7MLE3"/>
<protein>
    <submittedName>
        <fullName evidence="7">ABC transporter, solute-binding protein</fullName>
    </submittedName>
</protein>
<evidence type="ECO:0000256" key="4">
    <source>
        <dbReference type="ARBA" id="ARBA00022764"/>
    </source>
</evidence>
<feature type="binding site" evidence="5">
    <location>
        <position position="53"/>
    </location>
    <ligand>
        <name>spermidine</name>
        <dbReference type="ChEBI" id="CHEBI:57834"/>
    </ligand>
</feature>
<dbReference type="Pfam" id="PF13416">
    <property type="entry name" value="SBP_bac_8"/>
    <property type="match status" value="1"/>
</dbReference>
<sequence length="369" mass="41639">MRKLQNLTKLVLCAALVAPLAGCGGDDESAVKQVGDAKEMFGCSVINVFNAGEYIGDRVISDFETMYNAKVNYDLFESNEMMYTKLLGGSSYDVLVPSDYMIEQLLAEKMLQPLDKKSYENLGLLNPSVVESQKGFDPTLEYSVPYFWGNVGLVYNKTTVDEKDIEEEGWNILKDPKYKGRIFFYDSQRDGFMIAFKALGYSMNTNDPKEIQEAYEWLSEMNATMEPAYVTDEVIDGMINAEKDIAVMYSGDATNVLTENMDMSWVAPKQGTNIWIDAMVIPKNSNCPGLANKFIDYIISESVQTQNSEWVGYTPVDLSVQEELAGPDGEFFENPAYVPRTGYKLDETFHFDEQLKAKLSDLWNKVKVQ</sequence>
<keyword evidence="2" id="KW-0813">Transport</keyword>
<dbReference type="PANTHER" id="PTHR30222">
    <property type="entry name" value="SPERMIDINE/PUTRESCINE-BINDING PERIPLASMIC PROTEIN"/>
    <property type="match status" value="1"/>
</dbReference>
<organism evidence="7 8">
    <name type="scientific">Solobacterium moorei F0204</name>
    <dbReference type="NCBI Taxonomy" id="706433"/>
    <lineage>
        <taxon>Bacteria</taxon>
        <taxon>Bacillati</taxon>
        <taxon>Bacillota</taxon>
        <taxon>Erysipelotrichia</taxon>
        <taxon>Erysipelotrichales</taxon>
        <taxon>Erysipelotrichaceae</taxon>
        <taxon>Solobacterium</taxon>
    </lineage>
</organism>
<evidence type="ECO:0000256" key="1">
    <source>
        <dbReference type="ARBA" id="ARBA00004418"/>
    </source>
</evidence>
<dbReference type="InterPro" id="IPR001188">
    <property type="entry name" value="Sperm_putr-bd"/>
</dbReference>
<dbReference type="EMBL" id="AECQ01000004">
    <property type="protein sequence ID" value="EFW25086.1"/>
    <property type="molecule type" value="Genomic_DNA"/>
</dbReference>
<gene>
    <name evidence="7" type="ORF">HMPREF9430_00246</name>
</gene>
<feature type="binding site" evidence="5">
    <location>
        <position position="100"/>
    </location>
    <ligand>
        <name>spermidine</name>
        <dbReference type="ChEBI" id="CHEBI:57834"/>
    </ligand>
</feature>
<evidence type="ECO:0000313" key="7">
    <source>
        <dbReference type="EMBL" id="EFW25086.1"/>
    </source>
</evidence>
<evidence type="ECO:0000313" key="8">
    <source>
        <dbReference type="Proteomes" id="UP000004097"/>
    </source>
</evidence>
<dbReference type="SUPFAM" id="SSF53850">
    <property type="entry name" value="Periplasmic binding protein-like II"/>
    <property type="match status" value="1"/>
</dbReference>
<name>E7MLE3_9FIRM</name>